<evidence type="ECO:0000313" key="2">
    <source>
        <dbReference type="EMBL" id="CAB1421483.1"/>
    </source>
</evidence>
<dbReference type="EMBL" id="CADEAL010000524">
    <property type="protein sequence ID" value="CAB1421483.1"/>
    <property type="molecule type" value="Genomic_DNA"/>
</dbReference>
<accession>A0A9N7U1A8</accession>
<feature type="compositionally biased region" description="Basic and acidic residues" evidence="1">
    <location>
        <begin position="69"/>
        <end position="85"/>
    </location>
</feature>
<proteinExistence type="predicted"/>
<protein>
    <submittedName>
        <fullName evidence="2">Uncharacterized protein</fullName>
    </submittedName>
</protein>
<keyword evidence="3" id="KW-1185">Reference proteome</keyword>
<feature type="compositionally biased region" description="Basic and acidic residues" evidence="1">
    <location>
        <begin position="13"/>
        <end position="45"/>
    </location>
</feature>
<sequence length="105" mass="12215">MRRGEGEEEEEEGVRIKKEKEELRGTEREAERLGRRGGAEEERRERRIRGGGVQSGVNSCDQRGLILHEPIDPQPHRHREHERSTSRPWKTNAPARPPHAARLRD</sequence>
<dbReference type="AlphaFoldDB" id="A0A9N7U1A8"/>
<feature type="region of interest" description="Disordered" evidence="1">
    <location>
        <begin position="1"/>
        <end position="105"/>
    </location>
</feature>
<feature type="compositionally biased region" description="Acidic residues" evidence="1">
    <location>
        <begin position="1"/>
        <end position="12"/>
    </location>
</feature>
<dbReference type="Proteomes" id="UP001153269">
    <property type="component" value="Unassembled WGS sequence"/>
</dbReference>
<reference evidence="2" key="1">
    <citation type="submission" date="2020-03" db="EMBL/GenBank/DDBJ databases">
        <authorList>
            <person name="Weist P."/>
        </authorList>
    </citation>
    <scope>NUCLEOTIDE SEQUENCE</scope>
</reference>
<organism evidence="2 3">
    <name type="scientific">Pleuronectes platessa</name>
    <name type="common">European plaice</name>
    <dbReference type="NCBI Taxonomy" id="8262"/>
    <lineage>
        <taxon>Eukaryota</taxon>
        <taxon>Metazoa</taxon>
        <taxon>Chordata</taxon>
        <taxon>Craniata</taxon>
        <taxon>Vertebrata</taxon>
        <taxon>Euteleostomi</taxon>
        <taxon>Actinopterygii</taxon>
        <taxon>Neopterygii</taxon>
        <taxon>Teleostei</taxon>
        <taxon>Neoteleostei</taxon>
        <taxon>Acanthomorphata</taxon>
        <taxon>Carangaria</taxon>
        <taxon>Pleuronectiformes</taxon>
        <taxon>Pleuronectoidei</taxon>
        <taxon>Pleuronectidae</taxon>
        <taxon>Pleuronectes</taxon>
    </lineage>
</organism>
<evidence type="ECO:0000256" key="1">
    <source>
        <dbReference type="SAM" id="MobiDB-lite"/>
    </source>
</evidence>
<evidence type="ECO:0000313" key="3">
    <source>
        <dbReference type="Proteomes" id="UP001153269"/>
    </source>
</evidence>
<gene>
    <name evidence="2" type="ORF">PLEPLA_LOCUS9369</name>
</gene>
<name>A0A9N7U1A8_PLEPL</name>
<comment type="caution">
    <text evidence="2">The sequence shown here is derived from an EMBL/GenBank/DDBJ whole genome shotgun (WGS) entry which is preliminary data.</text>
</comment>